<accession>A0A7J8A7F2</accession>
<organism evidence="1 2">
    <name type="scientific">Pipistrellus kuhlii</name>
    <name type="common">Kuhl's pipistrelle</name>
    <dbReference type="NCBI Taxonomy" id="59472"/>
    <lineage>
        <taxon>Eukaryota</taxon>
        <taxon>Metazoa</taxon>
        <taxon>Chordata</taxon>
        <taxon>Craniata</taxon>
        <taxon>Vertebrata</taxon>
        <taxon>Euteleostomi</taxon>
        <taxon>Mammalia</taxon>
        <taxon>Eutheria</taxon>
        <taxon>Laurasiatheria</taxon>
        <taxon>Chiroptera</taxon>
        <taxon>Yangochiroptera</taxon>
        <taxon>Vespertilionidae</taxon>
        <taxon>Pipistrellus</taxon>
    </lineage>
</organism>
<name>A0A7J8A7F2_PIPKU</name>
<dbReference type="AlphaFoldDB" id="A0A7J8A7F2"/>
<evidence type="ECO:0000313" key="2">
    <source>
        <dbReference type="Proteomes" id="UP000558488"/>
    </source>
</evidence>
<reference evidence="1 2" key="1">
    <citation type="journal article" date="2020" name="Nature">
        <title>Six reference-quality genomes reveal evolution of bat adaptations.</title>
        <authorList>
            <person name="Jebb D."/>
            <person name="Huang Z."/>
            <person name="Pippel M."/>
            <person name="Hughes G.M."/>
            <person name="Lavrichenko K."/>
            <person name="Devanna P."/>
            <person name="Winkler S."/>
            <person name="Jermiin L.S."/>
            <person name="Skirmuntt E.C."/>
            <person name="Katzourakis A."/>
            <person name="Burkitt-Gray L."/>
            <person name="Ray D.A."/>
            <person name="Sullivan K.A.M."/>
            <person name="Roscito J.G."/>
            <person name="Kirilenko B.M."/>
            <person name="Davalos L.M."/>
            <person name="Corthals A.P."/>
            <person name="Power M.L."/>
            <person name="Jones G."/>
            <person name="Ransome R.D."/>
            <person name="Dechmann D.K.N."/>
            <person name="Locatelli A.G."/>
            <person name="Puechmaille S.J."/>
            <person name="Fedrigo O."/>
            <person name="Jarvis E.D."/>
            <person name="Hiller M."/>
            <person name="Vernes S.C."/>
            <person name="Myers E.W."/>
            <person name="Teeling E.C."/>
        </authorList>
    </citation>
    <scope>NUCLEOTIDE SEQUENCE [LARGE SCALE GENOMIC DNA]</scope>
    <source>
        <strain evidence="1">MPipKuh1</strain>
        <tissue evidence="1">Flight muscle</tissue>
    </source>
</reference>
<evidence type="ECO:0000313" key="1">
    <source>
        <dbReference type="EMBL" id="KAF6382507.1"/>
    </source>
</evidence>
<protein>
    <submittedName>
        <fullName evidence="1">Uncharacterized protein</fullName>
    </submittedName>
</protein>
<gene>
    <name evidence="1" type="ORF">mPipKuh1_008869</name>
</gene>
<proteinExistence type="predicted"/>
<dbReference type="Proteomes" id="UP000558488">
    <property type="component" value="Unassembled WGS sequence"/>
</dbReference>
<comment type="caution">
    <text evidence="1">The sequence shown here is derived from an EMBL/GenBank/DDBJ whole genome shotgun (WGS) entry which is preliminary data.</text>
</comment>
<sequence length="146" mass="16170">MEGKRITELSGISTAAGKGLRFSCHFEENSISFCDLEGVNVTRGDLHPARCGSVGWSLCPVHHKVAGLIPSQITSHHALHKRGDLIQSIFHPGLLGNIRDTLRVLRGFQWPVFSINLFLLWTCREIHRVPKRPHSTATLAGGLCRD</sequence>
<keyword evidence="2" id="KW-1185">Reference proteome</keyword>
<dbReference type="EMBL" id="JACAGB010000002">
    <property type="protein sequence ID" value="KAF6382507.1"/>
    <property type="molecule type" value="Genomic_DNA"/>
</dbReference>